<evidence type="ECO:0000256" key="2">
    <source>
        <dbReference type="ARBA" id="ARBA00004496"/>
    </source>
</evidence>
<keyword evidence="5" id="KW-0285">Flavoprotein</keyword>
<protein>
    <recommendedName>
        <fullName evidence="8">Amine oxidase domain-containing protein</fullName>
    </recommendedName>
</protein>
<dbReference type="PANTHER" id="PTHR10742:SF405">
    <property type="entry name" value="PEROXISOMAL N(1)-ACETYL-SPERMINE_SPERMIDINE OXIDASE"/>
    <property type="match status" value="1"/>
</dbReference>
<keyword evidence="7" id="KW-0560">Oxidoreductase</keyword>
<evidence type="ECO:0000256" key="5">
    <source>
        <dbReference type="ARBA" id="ARBA00022630"/>
    </source>
</evidence>
<dbReference type="SUPFAM" id="SSF51905">
    <property type="entry name" value="FAD/NAD(P)-binding domain"/>
    <property type="match status" value="1"/>
</dbReference>
<evidence type="ECO:0000256" key="6">
    <source>
        <dbReference type="ARBA" id="ARBA00022827"/>
    </source>
</evidence>
<sequence length="88" mass="9987">DHTITPKTIVCTQWFHDPWTLGSYCHPAIGCSAQDFKNMMEPLPKRGKKQPLQVLFAGEATHPFYYSSLHGALLSGRREADRLISHYS</sequence>
<dbReference type="Gene3D" id="3.50.50.60">
    <property type="entry name" value="FAD/NAD(P)-binding domain"/>
    <property type="match status" value="1"/>
</dbReference>
<name>A0ABV0VQF1_9TELE</name>
<evidence type="ECO:0000256" key="4">
    <source>
        <dbReference type="ARBA" id="ARBA00022490"/>
    </source>
</evidence>
<organism evidence="9 10">
    <name type="scientific">Xenotaenia resolanae</name>
    <dbReference type="NCBI Taxonomy" id="208358"/>
    <lineage>
        <taxon>Eukaryota</taxon>
        <taxon>Metazoa</taxon>
        <taxon>Chordata</taxon>
        <taxon>Craniata</taxon>
        <taxon>Vertebrata</taxon>
        <taxon>Euteleostomi</taxon>
        <taxon>Actinopterygii</taxon>
        <taxon>Neopterygii</taxon>
        <taxon>Teleostei</taxon>
        <taxon>Neoteleostei</taxon>
        <taxon>Acanthomorphata</taxon>
        <taxon>Ovalentaria</taxon>
        <taxon>Atherinomorphae</taxon>
        <taxon>Cyprinodontiformes</taxon>
        <taxon>Goodeidae</taxon>
        <taxon>Xenotaenia</taxon>
    </lineage>
</organism>
<gene>
    <name evidence="9" type="ORF">XENORESO_009031</name>
</gene>
<evidence type="ECO:0000259" key="8">
    <source>
        <dbReference type="Pfam" id="PF01593"/>
    </source>
</evidence>
<feature type="domain" description="Amine oxidase" evidence="8">
    <location>
        <begin position="5"/>
        <end position="84"/>
    </location>
</feature>
<reference evidence="9 10" key="1">
    <citation type="submission" date="2021-06" db="EMBL/GenBank/DDBJ databases">
        <authorList>
            <person name="Palmer J.M."/>
        </authorList>
    </citation>
    <scope>NUCLEOTIDE SEQUENCE [LARGE SCALE GENOMIC DNA]</scope>
    <source>
        <strain evidence="9 10">XR_2019</strain>
        <tissue evidence="9">Muscle</tissue>
    </source>
</reference>
<proteinExistence type="inferred from homology"/>
<evidence type="ECO:0000313" key="10">
    <source>
        <dbReference type="Proteomes" id="UP001444071"/>
    </source>
</evidence>
<keyword evidence="6" id="KW-0274">FAD</keyword>
<dbReference type="InterPro" id="IPR050281">
    <property type="entry name" value="Flavin_monoamine_oxidase"/>
</dbReference>
<accession>A0ABV0VQF1</accession>
<evidence type="ECO:0000313" key="9">
    <source>
        <dbReference type="EMBL" id="MEQ2259259.1"/>
    </source>
</evidence>
<dbReference type="Proteomes" id="UP001444071">
    <property type="component" value="Unassembled WGS sequence"/>
</dbReference>
<comment type="subcellular location">
    <subcellularLocation>
        <location evidence="2">Cytoplasm</location>
    </subcellularLocation>
</comment>
<evidence type="ECO:0000256" key="3">
    <source>
        <dbReference type="ARBA" id="ARBA00005995"/>
    </source>
</evidence>
<comment type="caution">
    <text evidence="9">The sequence shown here is derived from an EMBL/GenBank/DDBJ whole genome shotgun (WGS) entry which is preliminary data.</text>
</comment>
<evidence type="ECO:0000256" key="1">
    <source>
        <dbReference type="ARBA" id="ARBA00001974"/>
    </source>
</evidence>
<keyword evidence="4" id="KW-0963">Cytoplasm</keyword>
<dbReference type="InterPro" id="IPR036188">
    <property type="entry name" value="FAD/NAD-bd_sf"/>
</dbReference>
<evidence type="ECO:0000256" key="7">
    <source>
        <dbReference type="ARBA" id="ARBA00023002"/>
    </source>
</evidence>
<dbReference type="PANTHER" id="PTHR10742">
    <property type="entry name" value="FLAVIN MONOAMINE OXIDASE"/>
    <property type="match status" value="1"/>
</dbReference>
<feature type="non-terminal residue" evidence="9">
    <location>
        <position position="1"/>
    </location>
</feature>
<dbReference type="InterPro" id="IPR002937">
    <property type="entry name" value="Amino_oxidase"/>
</dbReference>
<dbReference type="Pfam" id="PF01593">
    <property type="entry name" value="Amino_oxidase"/>
    <property type="match status" value="1"/>
</dbReference>
<dbReference type="EMBL" id="JAHRIM010002835">
    <property type="protein sequence ID" value="MEQ2259259.1"/>
    <property type="molecule type" value="Genomic_DNA"/>
</dbReference>
<comment type="similarity">
    <text evidence="3">Belongs to the flavin monoamine oxidase family.</text>
</comment>
<comment type="cofactor">
    <cofactor evidence="1">
        <name>FAD</name>
        <dbReference type="ChEBI" id="CHEBI:57692"/>
    </cofactor>
</comment>
<keyword evidence="10" id="KW-1185">Reference proteome</keyword>